<gene>
    <name evidence="1" type="ORF">PFX98_10915</name>
</gene>
<evidence type="ECO:0000313" key="2">
    <source>
        <dbReference type="Proteomes" id="UP001177769"/>
    </source>
</evidence>
<name>A0AA95SS65_9BURK</name>
<protein>
    <submittedName>
        <fullName evidence="1">Uncharacterized protein</fullName>
    </submittedName>
</protein>
<organism evidence="1 2">
    <name type="scientific">Paucibacter sediminis</name>
    <dbReference type="NCBI Taxonomy" id="3019553"/>
    <lineage>
        <taxon>Bacteria</taxon>
        <taxon>Pseudomonadati</taxon>
        <taxon>Pseudomonadota</taxon>
        <taxon>Betaproteobacteria</taxon>
        <taxon>Burkholderiales</taxon>
        <taxon>Sphaerotilaceae</taxon>
        <taxon>Roseateles</taxon>
    </lineage>
</organism>
<dbReference type="EMBL" id="CP116346">
    <property type="protein sequence ID" value="WIT14106.1"/>
    <property type="molecule type" value="Genomic_DNA"/>
</dbReference>
<evidence type="ECO:0000313" key="1">
    <source>
        <dbReference type="EMBL" id="WIT14106.1"/>
    </source>
</evidence>
<dbReference type="Proteomes" id="UP001177769">
    <property type="component" value="Chromosome"/>
</dbReference>
<sequence length="91" mass="9996">MDKVSNVSALNVHLRCSAPWPRRKAQVNSAEKGTVRFARQAGTRQLLIAPASPLKAVKKRLAGKSLGQLPLCLVNSRPTDAWKKVYLSTED</sequence>
<dbReference type="AlphaFoldDB" id="A0AA95SS65"/>
<accession>A0AA95SS65</accession>
<dbReference type="KEGG" id="pais:PFX98_10915"/>
<proteinExistence type="predicted"/>
<dbReference type="RefSeq" id="WP_285235229.1">
    <property type="nucleotide sequence ID" value="NZ_CP116346.1"/>
</dbReference>
<keyword evidence="2" id="KW-1185">Reference proteome</keyword>
<reference evidence="1" key="1">
    <citation type="submission" date="2023-01" db="EMBL/GenBank/DDBJ databases">
        <title>Whole genome sequence of Paucibacter sp. S2-9 isolated from pond sediment.</title>
        <authorList>
            <person name="Jung J.Y."/>
        </authorList>
    </citation>
    <scope>NUCLEOTIDE SEQUENCE</scope>
    <source>
        <strain evidence="1">S2-9</strain>
    </source>
</reference>